<gene>
    <name evidence="1" type="ORF">LIER_14147</name>
</gene>
<dbReference type="EMBL" id="BAABME010002932">
    <property type="protein sequence ID" value="GAA0156723.1"/>
    <property type="molecule type" value="Genomic_DNA"/>
</dbReference>
<evidence type="ECO:0000313" key="2">
    <source>
        <dbReference type="Proteomes" id="UP001454036"/>
    </source>
</evidence>
<reference evidence="1 2" key="1">
    <citation type="submission" date="2024-01" db="EMBL/GenBank/DDBJ databases">
        <title>The complete chloroplast genome sequence of Lithospermum erythrorhizon: insights into the phylogenetic relationship among Boraginaceae species and the maternal lineages of purple gromwells.</title>
        <authorList>
            <person name="Okada T."/>
            <person name="Watanabe K."/>
        </authorList>
    </citation>
    <scope>NUCLEOTIDE SEQUENCE [LARGE SCALE GENOMIC DNA]</scope>
</reference>
<dbReference type="Proteomes" id="UP001454036">
    <property type="component" value="Unassembled WGS sequence"/>
</dbReference>
<proteinExistence type="predicted"/>
<accession>A0AAV3Q2N8</accession>
<dbReference type="AlphaFoldDB" id="A0AAV3Q2N8"/>
<evidence type="ECO:0000313" key="1">
    <source>
        <dbReference type="EMBL" id="GAA0156723.1"/>
    </source>
</evidence>
<protein>
    <submittedName>
        <fullName evidence="1">Uncharacterized protein</fullName>
    </submittedName>
</protein>
<name>A0AAV3Q2N8_LITER</name>
<keyword evidence="2" id="KW-1185">Reference proteome</keyword>
<sequence length="108" mass="12588">MLLWNPIPPKVQWEVSLLLLTLRRGNARDPCFQLITVRPLSPPEPVDIQPPLFWIQRIMGRWTRRLLRLPFLPLLLSWGRNPLGYLHLYREDSRPPGRGWPPGADHGG</sequence>
<comment type="caution">
    <text evidence="1">The sequence shown here is derived from an EMBL/GenBank/DDBJ whole genome shotgun (WGS) entry which is preliminary data.</text>
</comment>
<organism evidence="1 2">
    <name type="scientific">Lithospermum erythrorhizon</name>
    <name type="common">Purple gromwell</name>
    <name type="synonym">Lithospermum officinale var. erythrorhizon</name>
    <dbReference type="NCBI Taxonomy" id="34254"/>
    <lineage>
        <taxon>Eukaryota</taxon>
        <taxon>Viridiplantae</taxon>
        <taxon>Streptophyta</taxon>
        <taxon>Embryophyta</taxon>
        <taxon>Tracheophyta</taxon>
        <taxon>Spermatophyta</taxon>
        <taxon>Magnoliopsida</taxon>
        <taxon>eudicotyledons</taxon>
        <taxon>Gunneridae</taxon>
        <taxon>Pentapetalae</taxon>
        <taxon>asterids</taxon>
        <taxon>lamiids</taxon>
        <taxon>Boraginales</taxon>
        <taxon>Boraginaceae</taxon>
        <taxon>Boraginoideae</taxon>
        <taxon>Lithospermeae</taxon>
        <taxon>Lithospermum</taxon>
    </lineage>
</organism>